<dbReference type="EMBL" id="JBHUKU010000014">
    <property type="protein sequence ID" value="MFD2461684.1"/>
    <property type="molecule type" value="Genomic_DNA"/>
</dbReference>
<keyword evidence="2" id="KW-0805">Transcription regulation</keyword>
<dbReference type="RefSeq" id="WP_345390366.1">
    <property type="nucleotide sequence ID" value="NZ_BAABHG010000004.1"/>
</dbReference>
<dbReference type="Gene3D" id="1.10.10.10">
    <property type="entry name" value="Winged helix-like DNA-binding domain superfamily/Winged helix DNA-binding domain"/>
    <property type="match status" value="1"/>
</dbReference>
<dbReference type="SUPFAM" id="SSF53850">
    <property type="entry name" value="Periplasmic binding protein-like II"/>
    <property type="match status" value="1"/>
</dbReference>
<dbReference type="InterPro" id="IPR005119">
    <property type="entry name" value="LysR_subst-bd"/>
</dbReference>
<evidence type="ECO:0000313" key="7">
    <source>
        <dbReference type="Proteomes" id="UP001597419"/>
    </source>
</evidence>
<evidence type="ECO:0000256" key="2">
    <source>
        <dbReference type="ARBA" id="ARBA00023015"/>
    </source>
</evidence>
<dbReference type="CDD" id="cd08414">
    <property type="entry name" value="PBP2_LTTR_aromatics_like"/>
    <property type="match status" value="1"/>
</dbReference>
<organism evidence="6 7">
    <name type="scientific">Amycolatopsis samaneae</name>
    <dbReference type="NCBI Taxonomy" id="664691"/>
    <lineage>
        <taxon>Bacteria</taxon>
        <taxon>Bacillati</taxon>
        <taxon>Actinomycetota</taxon>
        <taxon>Actinomycetes</taxon>
        <taxon>Pseudonocardiales</taxon>
        <taxon>Pseudonocardiaceae</taxon>
        <taxon>Amycolatopsis</taxon>
    </lineage>
</organism>
<dbReference type="InterPro" id="IPR036388">
    <property type="entry name" value="WH-like_DNA-bd_sf"/>
</dbReference>
<comment type="similarity">
    <text evidence="1">Belongs to the LysR transcriptional regulatory family.</text>
</comment>
<keyword evidence="4" id="KW-0804">Transcription</keyword>
<dbReference type="Pfam" id="PF00126">
    <property type="entry name" value="HTH_1"/>
    <property type="match status" value="1"/>
</dbReference>
<protein>
    <submittedName>
        <fullName evidence="6">LysR family transcriptional regulator</fullName>
    </submittedName>
</protein>
<comment type="caution">
    <text evidence="6">The sequence shown here is derived from an EMBL/GenBank/DDBJ whole genome shotgun (WGS) entry which is preliminary data.</text>
</comment>
<dbReference type="PANTHER" id="PTHR30346">
    <property type="entry name" value="TRANSCRIPTIONAL DUAL REGULATOR HCAR-RELATED"/>
    <property type="match status" value="1"/>
</dbReference>
<evidence type="ECO:0000313" key="6">
    <source>
        <dbReference type="EMBL" id="MFD2461684.1"/>
    </source>
</evidence>
<evidence type="ECO:0000259" key="5">
    <source>
        <dbReference type="PROSITE" id="PS50931"/>
    </source>
</evidence>
<dbReference type="PRINTS" id="PR00039">
    <property type="entry name" value="HTHLYSR"/>
</dbReference>
<evidence type="ECO:0000256" key="3">
    <source>
        <dbReference type="ARBA" id="ARBA00023125"/>
    </source>
</evidence>
<dbReference type="InterPro" id="IPR000847">
    <property type="entry name" value="LysR_HTH_N"/>
</dbReference>
<keyword evidence="3" id="KW-0238">DNA-binding</keyword>
<sequence length="335" mass="36519">MAELELRHLRAVRAVAEAGSVSRAATLLGVSQPALTAQLKRIERILGGQLFERGSQGTKPTDLGKFVLNRAEALLADLQALVVTAKERGQADGRSVLRVGSIPLTMLGGFVEHLHLRATELDVQTWVEPSAPVLLKLLATHRVDVALLERFDGIEPYHLAGLTVRTLGTEPIFAGVADGHPAVKDDVIDLADLADEEWVLPPPHENGVRMRLLAACEAAGFTPKIRHYTTDAITARTLIKAGCVVMASASFRPSGGVSAYPLRGDPVLADMLFAMRANDVLLNSMDELFRCAALAYRHVVDNNPHYRRWWDSHPEAHREVDAALSDVTESEIVYP</sequence>
<gene>
    <name evidence="6" type="ORF">ACFSYJ_23965</name>
</gene>
<dbReference type="InterPro" id="IPR036390">
    <property type="entry name" value="WH_DNA-bd_sf"/>
</dbReference>
<accession>A0ABW5GLD5</accession>
<dbReference type="Pfam" id="PF03466">
    <property type="entry name" value="LysR_substrate"/>
    <property type="match status" value="1"/>
</dbReference>
<dbReference type="SUPFAM" id="SSF46785">
    <property type="entry name" value="Winged helix' DNA-binding domain"/>
    <property type="match status" value="1"/>
</dbReference>
<dbReference type="PROSITE" id="PS50931">
    <property type="entry name" value="HTH_LYSR"/>
    <property type="match status" value="1"/>
</dbReference>
<dbReference type="PANTHER" id="PTHR30346:SF30">
    <property type="entry name" value="SMALL NEUTRAL PROTEASE REGULATORY PROTEIN"/>
    <property type="match status" value="1"/>
</dbReference>
<name>A0ABW5GLD5_9PSEU</name>
<reference evidence="7" key="1">
    <citation type="journal article" date="2019" name="Int. J. Syst. Evol. Microbiol.">
        <title>The Global Catalogue of Microorganisms (GCM) 10K type strain sequencing project: providing services to taxonomists for standard genome sequencing and annotation.</title>
        <authorList>
            <consortium name="The Broad Institute Genomics Platform"/>
            <consortium name="The Broad Institute Genome Sequencing Center for Infectious Disease"/>
            <person name="Wu L."/>
            <person name="Ma J."/>
        </authorList>
    </citation>
    <scope>NUCLEOTIDE SEQUENCE [LARGE SCALE GENOMIC DNA]</scope>
    <source>
        <strain evidence="7">CGMCC 4.7643</strain>
    </source>
</reference>
<evidence type="ECO:0000256" key="4">
    <source>
        <dbReference type="ARBA" id="ARBA00023163"/>
    </source>
</evidence>
<proteinExistence type="inferred from homology"/>
<evidence type="ECO:0000256" key="1">
    <source>
        <dbReference type="ARBA" id="ARBA00009437"/>
    </source>
</evidence>
<dbReference type="Gene3D" id="3.40.190.290">
    <property type="match status" value="1"/>
</dbReference>
<feature type="domain" description="HTH lysR-type" evidence="5">
    <location>
        <begin position="4"/>
        <end position="61"/>
    </location>
</feature>
<dbReference type="Proteomes" id="UP001597419">
    <property type="component" value="Unassembled WGS sequence"/>
</dbReference>
<keyword evidence="7" id="KW-1185">Reference proteome</keyword>